<name>A0ABC9F2D8_9POAL</name>
<feature type="compositionally biased region" description="Pro residues" evidence="1">
    <location>
        <begin position="269"/>
        <end position="278"/>
    </location>
</feature>
<dbReference type="Proteomes" id="UP001497457">
    <property type="component" value="Chromosome 5rd"/>
</dbReference>
<dbReference type="InterPro" id="IPR053197">
    <property type="entry name" value="F-box_SCFL_complex_component"/>
</dbReference>
<evidence type="ECO:0008006" key="4">
    <source>
        <dbReference type="Google" id="ProtNLM"/>
    </source>
</evidence>
<evidence type="ECO:0000256" key="1">
    <source>
        <dbReference type="SAM" id="MobiDB-lite"/>
    </source>
</evidence>
<dbReference type="SUPFAM" id="SSF81383">
    <property type="entry name" value="F-box domain"/>
    <property type="match status" value="1"/>
</dbReference>
<dbReference type="InterPro" id="IPR032675">
    <property type="entry name" value="LRR_dom_sf"/>
</dbReference>
<sequence>MQAAEADAMQPCCEKPIAMDMTESPASASSREPAPATAAGDDRLSELPDCVLTNNVLSRLTSLQAVRTSVLSRRWRHLWRAVPCVDIDQREFRASEAIDVHAAADVFRSSRERIRLSLAESEAFEDLADTLLPPSPLDAPPLDAVRLRVSYMDFRSVGRRLARRGLARRPAAFHLCCDNDDDRYARSDDKFPYFPGLTLPRHLGAFASRLRTMRLAGLSLEDDFADCLAADFPVLEDLQLEGCDYGFRRLASRSLRKLSIDRCFREYKPPPPPPPPQRRPVHRGASPRLAPHCQLPPAAGHRGRWRDSGPRRGIADNAGGRARPPQVAAIREEPGALGVLGGEDAGDFPVFGNLRNLALDGCDVGVGCQVLRHFLENAPSLETLTLRDCAFSGGSSRSRKSRKRKARSGEKVSEFGDDRCSRMAAAYECNKLRSIEIELCEGNAVDELAHALTDISKEVVQPIESSVQDGKRRVRISFT</sequence>
<reference evidence="2" key="1">
    <citation type="submission" date="2024-10" db="EMBL/GenBank/DDBJ databases">
        <authorList>
            <person name="Ryan C."/>
        </authorList>
    </citation>
    <scope>NUCLEOTIDE SEQUENCE [LARGE SCALE GENOMIC DNA]</scope>
</reference>
<dbReference type="SUPFAM" id="SSF52047">
    <property type="entry name" value="RNI-like"/>
    <property type="match status" value="1"/>
</dbReference>
<dbReference type="AlphaFoldDB" id="A0ABC9F2D8"/>
<dbReference type="CDD" id="cd22160">
    <property type="entry name" value="F-box_AtFBL13-like"/>
    <property type="match status" value="1"/>
</dbReference>
<feature type="compositionally biased region" description="Basic and acidic residues" evidence="1">
    <location>
        <begin position="305"/>
        <end position="314"/>
    </location>
</feature>
<keyword evidence="3" id="KW-1185">Reference proteome</keyword>
<proteinExistence type="predicted"/>
<evidence type="ECO:0000313" key="3">
    <source>
        <dbReference type="Proteomes" id="UP001497457"/>
    </source>
</evidence>
<dbReference type="Gene3D" id="3.80.10.10">
    <property type="entry name" value="Ribonuclease Inhibitor"/>
    <property type="match status" value="1"/>
</dbReference>
<dbReference type="PANTHER" id="PTHR34223:SF99">
    <property type="entry name" value="OS04G0440200 PROTEIN"/>
    <property type="match status" value="1"/>
</dbReference>
<accession>A0ABC9F2D8</accession>
<feature type="region of interest" description="Disordered" evidence="1">
    <location>
        <begin position="22"/>
        <end position="42"/>
    </location>
</feature>
<feature type="compositionally biased region" description="Low complexity" evidence="1">
    <location>
        <begin position="22"/>
        <end position="39"/>
    </location>
</feature>
<protein>
    <recommendedName>
        <fullName evidence="4">F-box domain-containing protein</fullName>
    </recommendedName>
</protein>
<organism evidence="2 3">
    <name type="scientific">Urochloa decumbens</name>
    <dbReference type="NCBI Taxonomy" id="240449"/>
    <lineage>
        <taxon>Eukaryota</taxon>
        <taxon>Viridiplantae</taxon>
        <taxon>Streptophyta</taxon>
        <taxon>Embryophyta</taxon>
        <taxon>Tracheophyta</taxon>
        <taxon>Spermatophyta</taxon>
        <taxon>Magnoliopsida</taxon>
        <taxon>Liliopsida</taxon>
        <taxon>Poales</taxon>
        <taxon>Poaceae</taxon>
        <taxon>PACMAD clade</taxon>
        <taxon>Panicoideae</taxon>
        <taxon>Panicodae</taxon>
        <taxon>Paniceae</taxon>
        <taxon>Melinidinae</taxon>
        <taxon>Urochloa</taxon>
    </lineage>
</organism>
<dbReference type="PANTHER" id="PTHR34223">
    <property type="entry name" value="OS11G0201299 PROTEIN"/>
    <property type="match status" value="1"/>
</dbReference>
<dbReference type="EMBL" id="OZ075115">
    <property type="protein sequence ID" value="CAL5067919.1"/>
    <property type="molecule type" value="Genomic_DNA"/>
</dbReference>
<evidence type="ECO:0000313" key="2">
    <source>
        <dbReference type="EMBL" id="CAL5067919.1"/>
    </source>
</evidence>
<dbReference type="InterPro" id="IPR036047">
    <property type="entry name" value="F-box-like_dom_sf"/>
</dbReference>
<dbReference type="InterPro" id="IPR053781">
    <property type="entry name" value="F-box_AtFBL13-like"/>
</dbReference>
<gene>
    <name evidence="2" type="ORF">URODEC1_LOCUS101254</name>
</gene>
<feature type="region of interest" description="Disordered" evidence="1">
    <location>
        <begin position="264"/>
        <end position="327"/>
    </location>
</feature>